<organism evidence="16 17">
    <name type="scientific">Parelaphostrongylus tenuis</name>
    <name type="common">Meningeal worm</name>
    <dbReference type="NCBI Taxonomy" id="148309"/>
    <lineage>
        <taxon>Eukaryota</taxon>
        <taxon>Metazoa</taxon>
        <taxon>Ecdysozoa</taxon>
        <taxon>Nematoda</taxon>
        <taxon>Chromadorea</taxon>
        <taxon>Rhabditida</taxon>
        <taxon>Rhabditina</taxon>
        <taxon>Rhabditomorpha</taxon>
        <taxon>Strongyloidea</taxon>
        <taxon>Metastrongylidae</taxon>
        <taxon>Parelaphostrongylus</taxon>
    </lineage>
</organism>
<dbReference type="GO" id="GO:0008236">
    <property type="term" value="F:serine-type peptidase activity"/>
    <property type="evidence" value="ECO:0007669"/>
    <property type="project" value="UniProtKB-KW"/>
</dbReference>
<sequence>MRKPVKISEGGPNWEHGIFDWMYEEEIFGRQSKAIWWSQSGDKIVYLSREKRNEKFVTLISYSNQENYPRVLELPYPKTHEKHLPTYVIKMWDKKLRTLKQMDVQLRDSTAFHYIYGVRWVKLKEKEQLVAVWANRLQNHISVTICDYDTAMCTLVFEYKYDTDKWAEPSDFSSILSDGDAIYMLFPKTQSDGNSYQQIAKLLVQMENEDDFEWAKLSYLSAGNFDVSKLEALDKATDTIYFTAAAPSPGNRHLFATSTISEKSDSWTCVSCLFKNCTYQTNLIEASFKRIITHCEGPAHSHYYLSNLKHNKLENVDRFLYSHDVMLEKQLRNTRLPTIINETVTLQNGFETRVQILLSSPSHQNLRSTSRTLPVLLKVYAGPTSQIVTDEFSIGFEEYIVSDRNYAVVKIDGRGSNSRGWKYRSAIYKVLGTVEIEDQIETLQILTKKYPVLDKKRLTIFGWSYGGFAAARAAEMAPPGFFKCAIAVAPVANFLYYDATYTERYMGNAEKAAYDSGDIITNVTNFKNTRLLLVHGLYDDNVQFQHSALLIEALQVAGIQFDLMVYPNQDHGILRRNHLYRKMVDFLDKCAQQ</sequence>
<evidence type="ECO:0000256" key="4">
    <source>
        <dbReference type="ARBA" id="ARBA00022670"/>
    </source>
</evidence>
<evidence type="ECO:0000256" key="12">
    <source>
        <dbReference type="ARBA" id="ARBA00037847"/>
    </source>
</evidence>
<keyword evidence="11" id="KW-0325">Glycoprotein</keyword>
<dbReference type="FunFam" id="3.40.50.1820:FF:000003">
    <property type="entry name" value="Dipeptidyl peptidase 4"/>
    <property type="match status" value="1"/>
</dbReference>
<keyword evidence="17" id="KW-1185">Reference proteome</keyword>
<evidence type="ECO:0000256" key="13">
    <source>
        <dbReference type="ARBA" id="ARBA00058505"/>
    </source>
</evidence>
<dbReference type="Proteomes" id="UP001196413">
    <property type="component" value="Unassembled WGS sequence"/>
</dbReference>
<evidence type="ECO:0000256" key="8">
    <source>
        <dbReference type="ARBA" id="ARBA00022968"/>
    </source>
</evidence>
<dbReference type="SUPFAM" id="SSF82171">
    <property type="entry name" value="DPP6 N-terminal domain-like"/>
    <property type="match status" value="1"/>
</dbReference>
<dbReference type="SUPFAM" id="SSF53474">
    <property type="entry name" value="alpha/beta-Hydrolases"/>
    <property type="match status" value="1"/>
</dbReference>
<keyword evidence="5" id="KW-0812">Transmembrane</keyword>
<dbReference type="InterPro" id="IPR029058">
    <property type="entry name" value="AB_hydrolase_fold"/>
</dbReference>
<dbReference type="InterPro" id="IPR002469">
    <property type="entry name" value="Peptidase_S9B_N"/>
</dbReference>
<evidence type="ECO:0000256" key="11">
    <source>
        <dbReference type="ARBA" id="ARBA00023180"/>
    </source>
</evidence>
<dbReference type="PANTHER" id="PTHR11731">
    <property type="entry name" value="PROTEASE FAMILY S9B,C DIPEPTIDYL-PEPTIDASE IV-RELATED"/>
    <property type="match status" value="1"/>
</dbReference>
<proteinExistence type="inferred from homology"/>
<feature type="domain" description="Dipeptidylpeptidase IV N-terminal" evidence="15">
    <location>
        <begin position="7"/>
        <end position="299"/>
    </location>
</feature>
<feature type="domain" description="Peptidase S9 prolyl oligopeptidase catalytic" evidence="14">
    <location>
        <begin position="396"/>
        <end position="592"/>
    </location>
</feature>
<keyword evidence="7" id="KW-0720">Serine protease</keyword>
<keyword evidence="4" id="KW-0645">Protease</keyword>
<dbReference type="InterPro" id="IPR001375">
    <property type="entry name" value="Peptidase_S9_cat"/>
</dbReference>
<dbReference type="Pfam" id="PF00930">
    <property type="entry name" value="DPPIV_N"/>
    <property type="match status" value="1"/>
</dbReference>
<dbReference type="Gene3D" id="3.40.50.1820">
    <property type="entry name" value="alpha/beta hydrolase"/>
    <property type="match status" value="1"/>
</dbReference>
<evidence type="ECO:0000256" key="9">
    <source>
        <dbReference type="ARBA" id="ARBA00022989"/>
    </source>
</evidence>
<dbReference type="EMBL" id="JAHQIW010000891">
    <property type="protein sequence ID" value="KAJ1350561.1"/>
    <property type="molecule type" value="Genomic_DNA"/>
</dbReference>
<dbReference type="Pfam" id="PF00326">
    <property type="entry name" value="Peptidase_S9"/>
    <property type="match status" value="1"/>
</dbReference>
<comment type="function">
    <text evidence="13">Removes N-terminal dipeptides sequentially from polypeptides. Essential for control of distal tip cell migration.</text>
</comment>
<evidence type="ECO:0000256" key="2">
    <source>
        <dbReference type="ARBA" id="ARBA00010036"/>
    </source>
</evidence>
<evidence type="ECO:0000256" key="10">
    <source>
        <dbReference type="ARBA" id="ARBA00023136"/>
    </source>
</evidence>
<dbReference type="GO" id="GO:0006508">
    <property type="term" value="P:proteolysis"/>
    <property type="evidence" value="ECO:0007669"/>
    <property type="project" value="UniProtKB-KW"/>
</dbReference>
<dbReference type="GO" id="GO:0005886">
    <property type="term" value="C:plasma membrane"/>
    <property type="evidence" value="ECO:0007669"/>
    <property type="project" value="TreeGrafter"/>
</dbReference>
<comment type="subcellular location">
    <subcellularLocation>
        <location evidence="12">Endomembrane system</location>
        <topology evidence="12">Single-pass membrane protein</topology>
    </subcellularLocation>
    <subcellularLocation>
        <location evidence="1">Membrane</location>
        <topology evidence="1">Single-pass type II membrane protein</topology>
    </subcellularLocation>
</comment>
<evidence type="ECO:0000256" key="5">
    <source>
        <dbReference type="ARBA" id="ARBA00022692"/>
    </source>
</evidence>
<reference evidence="16" key="1">
    <citation type="submission" date="2021-06" db="EMBL/GenBank/DDBJ databases">
        <title>Parelaphostrongylus tenuis whole genome reference sequence.</title>
        <authorList>
            <person name="Garwood T.J."/>
            <person name="Larsen P.A."/>
            <person name="Fountain-Jones N.M."/>
            <person name="Garbe J.R."/>
            <person name="Macchietto M.G."/>
            <person name="Kania S.A."/>
            <person name="Gerhold R.W."/>
            <person name="Richards J.E."/>
            <person name="Wolf T.M."/>
        </authorList>
    </citation>
    <scope>NUCLEOTIDE SEQUENCE</scope>
    <source>
        <strain evidence="16">MNPRO001-30</strain>
        <tissue evidence="16">Meninges</tissue>
    </source>
</reference>
<keyword evidence="6" id="KW-0378">Hydrolase</keyword>
<evidence type="ECO:0000256" key="7">
    <source>
        <dbReference type="ARBA" id="ARBA00022825"/>
    </source>
</evidence>
<keyword evidence="9" id="KW-1133">Transmembrane helix</keyword>
<keyword evidence="8" id="KW-0735">Signal-anchor</keyword>
<evidence type="ECO:0000256" key="1">
    <source>
        <dbReference type="ARBA" id="ARBA00004606"/>
    </source>
</evidence>
<dbReference type="GO" id="GO:0004177">
    <property type="term" value="F:aminopeptidase activity"/>
    <property type="evidence" value="ECO:0007669"/>
    <property type="project" value="UniProtKB-KW"/>
</dbReference>
<keyword evidence="10" id="KW-0472">Membrane</keyword>
<dbReference type="AlphaFoldDB" id="A0AAD5QKZ1"/>
<gene>
    <name evidence="16" type="ORF">KIN20_006374</name>
</gene>
<evidence type="ECO:0000259" key="14">
    <source>
        <dbReference type="Pfam" id="PF00326"/>
    </source>
</evidence>
<evidence type="ECO:0000259" key="15">
    <source>
        <dbReference type="Pfam" id="PF00930"/>
    </source>
</evidence>
<protein>
    <recommendedName>
        <fullName evidence="18">Dipeptidyl peptidase 4</fullName>
    </recommendedName>
</protein>
<dbReference type="Gene3D" id="2.140.10.30">
    <property type="entry name" value="Dipeptidylpeptidase IV, N-terminal domain"/>
    <property type="match status" value="1"/>
</dbReference>
<comment type="similarity">
    <text evidence="2">Belongs to the peptidase S9B family. DPPIV subfamily.</text>
</comment>
<keyword evidence="3" id="KW-0031">Aminopeptidase</keyword>
<evidence type="ECO:0000256" key="6">
    <source>
        <dbReference type="ARBA" id="ARBA00022801"/>
    </source>
</evidence>
<evidence type="ECO:0000313" key="16">
    <source>
        <dbReference type="EMBL" id="KAJ1350561.1"/>
    </source>
</evidence>
<dbReference type="GO" id="GO:0012505">
    <property type="term" value="C:endomembrane system"/>
    <property type="evidence" value="ECO:0007669"/>
    <property type="project" value="UniProtKB-SubCell"/>
</dbReference>
<accession>A0AAD5QKZ1</accession>
<evidence type="ECO:0000256" key="3">
    <source>
        <dbReference type="ARBA" id="ARBA00022438"/>
    </source>
</evidence>
<dbReference type="GO" id="GO:0008239">
    <property type="term" value="F:dipeptidyl-peptidase activity"/>
    <property type="evidence" value="ECO:0007669"/>
    <property type="project" value="TreeGrafter"/>
</dbReference>
<evidence type="ECO:0000313" key="17">
    <source>
        <dbReference type="Proteomes" id="UP001196413"/>
    </source>
</evidence>
<dbReference type="PANTHER" id="PTHR11731:SF200">
    <property type="entry name" value="DIPEPTIDYL PEPTIDASE 10, ISOFORM B"/>
    <property type="match status" value="1"/>
</dbReference>
<comment type="caution">
    <text evidence="16">The sequence shown here is derived from an EMBL/GenBank/DDBJ whole genome shotgun (WGS) entry which is preliminary data.</text>
</comment>
<evidence type="ECO:0008006" key="18">
    <source>
        <dbReference type="Google" id="ProtNLM"/>
    </source>
</evidence>
<name>A0AAD5QKZ1_PARTN</name>
<dbReference type="InterPro" id="IPR050278">
    <property type="entry name" value="Serine_Prot_S9B/DPPIV"/>
</dbReference>